<comment type="caution">
    <text evidence="2">The sequence shown here is derived from an EMBL/GenBank/DDBJ whole genome shotgun (WGS) entry which is preliminary data.</text>
</comment>
<dbReference type="EMBL" id="APML01000046">
    <property type="protein sequence ID" value="ENH96367.1"/>
    <property type="molecule type" value="Genomic_DNA"/>
</dbReference>
<organism evidence="2 3">
    <name type="scientific">Gracilibacillus halophilus YIM-C55.5</name>
    <dbReference type="NCBI Taxonomy" id="1308866"/>
    <lineage>
        <taxon>Bacteria</taxon>
        <taxon>Bacillati</taxon>
        <taxon>Bacillota</taxon>
        <taxon>Bacilli</taxon>
        <taxon>Bacillales</taxon>
        <taxon>Bacillaceae</taxon>
        <taxon>Gracilibacillus</taxon>
    </lineage>
</organism>
<dbReference type="Proteomes" id="UP000012283">
    <property type="component" value="Unassembled WGS sequence"/>
</dbReference>
<protein>
    <submittedName>
        <fullName evidence="2">Uncharacterized protein</fullName>
    </submittedName>
</protein>
<dbReference type="STRING" id="1308866.J416_11005"/>
<name>N4WJM1_9BACI</name>
<sequence length="92" mass="9954">MKKLLISALVLIFAGIGFYSHNSSDDFTAETTSLRETTTINDNGAEVKFAALANGLKFWGKEATKMFLDNGGLASTSSKGLDFHDLDSAFDR</sequence>
<keyword evidence="3" id="KW-1185">Reference proteome</keyword>
<keyword evidence="1" id="KW-0732">Signal</keyword>
<feature type="signal peptide" evidence="1">
    <location>
        <begin position="1"/>
        <end position="19"/>
    </location>
</feature>
<dbReference type="OrthoDB" id="9992312at2"/>
<reference evidence="2 3" key="1">
    <citation type="submission" date="2013-03" db="EMBL/GenBank/DDBJ databases">
        <title>Draft genome sequence of Gracibacillus halophilus YIM-C55.5, a moderately halophilic and thermophilic organism from the Xiaochaidamu salt lake.</title>
        <authorList>
            <person name="Sugumar T."/>
            <person name="Polireddy D.R."/>
            <person name="Antony A."/>
            <person name="Madhava Y.R."/>
            <person name="Sivakumar N."/>
        </authorList>
    </citation>
    <scope>NUCLEOTIDE SEQUENCE [LARGE SCALE GENOMIC DNA]</scope>
    <source>
        <strain evidence="2 3">YIM-C55.5</strain>
    </source>
</reference>
<dbReference type="AlphaFoldDB" id="N4WJM1"/>
<accession>N4WJM1</accession>
<proteinExistence type="predicted"/>
<feature type="chain" id="PRO_5039074716" evidence="1">
    <location>
        <begin position="20"/>
        <end position="92"/>
    </location>
</feature>
<dbReference type="RefSeq" id="WP_003470793.1">
    <property type="nucleotide sequence ID" value="NZ_APML01000046.1"/>
</dbReference>
<gene>
    <name evidence="2" type="ORF">J416_11005</name>
</gene>
<evidence type="ECO:0000256" key="1">
    <source>
        <dbReference type="SAM" id="SignalP"/>
    </source>
</evidence>
<evidence type="ECO:0000313" key="3">
    <source>
        <dbReference type="Proteomes" id="UP000012283"/>
    </source>
</evidence>
<dbReference type="PATRIC" id="fig|1308866.3.peg.2231"/>
<evidence type="ECO:0000313" key="2">
    <source>
        <dbReference type="EMBL" id="ENH96367.1"/>
    </source>
</evidence>